<evidence type="ECO:0000313" key="2">
    <source>
        <dbReference type="EMBL" id="JAH70433.1"/>
    </source>
</evidence>
<reference evidence="2" key="1">
    <citation type="submission" date="2014-11" db="EMBL/GenBank/DDBJ databases">
        <authorList>
            <person name="Amaro Gonzalez C."/>
        </authorList>
    </citation>
    <scope>NUCLEOTIDE SEQUENCE</scope>
</reference>
<organism evidence="2">
    <name type="scientific">Anguilla anguilla</name>
    <name type="common">European freshwater eel</name>
    <name type="synonym">Muraena anguilla</name>
    <dbReference type="NCBI Taxonomy" id="7936"/>
    <lineage>
        <taxon>Eukaryota</taxon>
        <taxon>Metazoa</taxon>
        <taxon>Chordata</taxon>
        <taxon>Craniata</taxon>
        <taxon>Vertebrata</taxon>
        <taxon>Euteleostomi</taxon>
        <taxon>Actinopterygii</taxon>
        <taxon>Neopterygii</taxon>
        <taxon>Teleostei</taxon>
        <taxon>Anguilliformes</taxon>
        <taxon>Anguillidae</taxon>
        <taxon>Anguilla</taxon>
    </lineage>
</organism>
<name>A0A0E9UZM6_ANGAN</name>
<protein>
    <submittedName>
        <fullName evidence="2">Uncharacterized protein</fullName>
    </submittedName>
</protein>
<feature type="transmembrane region" description="Helical" evidence="1">
    <location>
        <begin position="12"/>
        <end position="36"/>
    </location>
</feature>
<evidence type="ECO:0000256" key="1">
    <source>
        <dbReference type="SAM" id="Phobius"/>
    </source>
</evidence>
<accession>A0A0E9UZM6</accession>
<reference evidence="2" key="2">
    <citation type="journal article" date="2015" name="Fish Shellfish Immunol.">
        <title>Early steps in the European eel (Anguilla anguilla)-Vibrio vulnificus interaction in the gills: Role of the RtxA13 toxin.</title>
        <authorList>
            <person name="Callol A."/>
            <person name="Pajuelo D."/>
            <person name="Ebbesson L."/>
            <person name="Teles M."/>
            <person name="MacKenzie S."/>
            <person name="Amaro C."/>
        </authorList>
    </citation>
    <scope>NUCLEOTIDE SEQUENCE</scope>
</reference>
<keyword evidence="1" id="KW-0472">Membrane</keyword>
<sequence length="41" mass="4820">MFDVPVLQLPYWQGIATISKFVYMYDFGLVCFVKLLSKMVQ</sequence>
<proteinExistence type="predicted"/>
<dbReference type="EMBL" id="GBXM01038144">
    <property type="protein sequence ID" value="JAH70433.1"/>
    <property type="molecule type" value="Transcribed_RNA"/>
</dbReference>
<dbReference type="AlphaFoldDB" id="A0A0E9UZM6"/>
<keyword evidence="1" id="KW-0812">Transmembrane</keyword>
<keyword evidence="1" id="KW-1133">Transmembrane helix</keyword>